<dbReference type="EMBL" id="CM029051">
    <property type="protein sequence ID" value="KAG2560591.1"/>
    <property type="molecule type" value="Genomic_DNA"/>
</dbReference>
<feature type="compositionally biased region" description="Low complexity" evidence="1">
    <location>
        <begin position="54"/>
        <end position="75"/>
    </location>
</feature>
<dbReference type="AlphaFoldDB" id="A0A8T0PEN4"/>
<keyword evidence="3" id="KW-1185">Reference proteome</keyword>
<sequence length="154" mass="16125">MRELGAGRRTVAPPPRGSPAPPRSSAASGGRADRGGRPRPRREGSREGRGRTLARPPADAPKASSPAGLGLRARPIGGGGGRKERDEASFLSLGGGGFRTRTPSEGRWLGDLVFHLPAGLIVTVRNRGGGGLRGGTWREEQEPELLAVVWLGKK</sequence>
<reference evidence="2" key="1">
    <citation type="submission" date="2020-05" db="EMBL/GenBank/DDBJ databases">
        <title>WGS assembly of Panicum virgatum.</title>
        <authorList>
            <person name="Lovell J.T."/>
            <person name="Jenkins J."/>
            <person name="Shu S."/>
            <person name="Juenger T.E."/>
            <person name="Schmutz J."/>
        </authorList>
    </citation>
    <scope>NUCLEOTIDE SEQUENCE</scope>
    <source>
        <strain evidence="2">AP13</strain>
    </source>
</reference>
<comment type="caution">
    <text evidence="2">The sequence shown here is derived from an EMBL/GenBank/DDBJ whole genome shotgun (WGS) entry which is preliminary data.</text>
</comment>
<dbReference type="Proteomes" id="UP000823388">
    <property type="component" value="Chromosome 8K"/>
</dbReference>
<feature type="region of interest" description="Disordered" evidence="1">
    <location>
        <begin position="1"/>
        <end position="97"/>
    </location>
</feature>
<organism evidence="2 3">
    <name type="scientific">Panicum virgatum</name>
    <name type="common">Blackwell switchgrass</name>
    <dbReference type="NCBI Taxonomy" id="38727"/>
    <lineage>
        <taxon>Eukaryota</taxon>
        <taxon>Viridiplantae</taxon>
        <taxon>Streptophyta</taxon>
        <taxon>Embryophyta</taxon>
        <taxon>Tracheophyta</taxon>
        <taxon>Spermatophyta</taxon>
        <taxon>Magnoliopsida</taxon>
        <taxon>Liliopsida</taxon>
        <taxon>Poales</taxon>
        <taxon>Poaceae</taxon>
        <taxon>PACMAD clade</taxon>
        <taxon>Panicoideae</taxon>
        <taxon>Panicodae</taxon>
        <taxon>Paniceae</taxon>
        <taxon>Panicinae</taxon>
        <taxon>Panicum</taxon>
        <taxon>Panicum sect. Hiantes</taxon>
    </lineage>
</organism>
<protein>
    <submittedName>
        <fullName evidence="2">Uncharacterized protein</fullName>
    </submittedName>
</protein>
<gene>
    <name evidence="2" type="ORF">PVAP13_8KG079884</name>
</gene>
<evidence type="ECO:0000313" key="3">
    <source>
        <dbReference type="Proteomes" id="UP000823388"/>
    </source>
</evidence>
<accession>A0A8T0PEN4</accession>
<evidence type="ECO:0000256" key="1">
    <source>
        <dbReference type="SAM" id="MobiDB-lite"/>
    </source>
</evidence>
<name>A0A8T0PEN4_PANVG</name>
<proteinExistence type="predicted"/>
<feature type="compositionally biased region" description="Pro residues" evidence="1">
    <location>
        <begin position="12"/>
        <end position="22"/>
    </location>
</feature>
<feature type="compositionally biased region" description="Basic and acidic residues" evidence="1">
    <location>
        <begin position="31"/>
        <end position="50"/>
    </location>
</feature>
<evidence type="ECO:0000313" key="2">
    <source>
        <dbReference type="EMBL" id="KAG2560591.1"/>
    </source>
</evidence>